<comment type="subcellular location">
    <subcellularLocation>
        <location evidence="1">Membrane</location>
        <topology evidence="1">Peripheral membrane protein</topology>
    </subcellularLocation>
</comment>
<dbReference type="PROSITE" id="PS51837">
    <property type="entry name" value="LITAF"/>
    <property type="match status" value="1"/>
</dbReference>
<evidence type="ECO:0000313" key="10">
    <source>
        <dbReference type="Proteomes" id="UP000789508"/>
    </source>
</evidence>
<evidence type="ECO:0000259" key="8">
    <source>
        <dbReference type="PROSITE" id="PS51837"/>
    </source>
</evidence>
<keyword evidence="7" id="KW-0812">Transmembrane</keyword>
<feature type="compositionally biased region" description="Low complexity" evidence="6">
    <location>
        <begin position="17"/>
        <end position="31"/>
    </location>
</feature>
<dbReference type="InterPro" id="IPR037519">
    <property type="entry name" value="LITAF_fam"/>
</dbReference>
<dbReference type="InterPro" id="IPR006629">
    <property type="entry name" value="LITAF"/>
</dbReference>
<protein>
    <submittedName>
        <fullName evidence="9">5414_t:CDS:1</fullName>
    </submittedName>
</protein>
<keyword evidence="5 7" id="KW-0472">Membrane</keyword>
<dbReference type="Pfam" id="PF10601">
    <property type="entry name" value="zf-LITAF-like"/>
    <property type="match status" value="1"/>
</dbReference>
<dbReference type="Proteomes" id="UP000789508">
    <property type="component" value="Unassembled WGS sequence"/>
</dbReference>
<evidence type="ECO:0000256" key="3">
    <source>
        <dbReference type="ARBA" id="ARBA00022723"/>
    </source>
</evidence>
<dbReference type="PANTHER" id="PTHR23292:SF6">
    <property type="entry name" value="FI16602P1-RELATED"/>
    <property type="match status" value="1"/>
</dbReference>
<proteinExistence type="inferred from homology"/>
<evidence type="ECO:0000256" key="1">
    <source>
        <dbReference type="ARBA" id="ARBA00004170"/>
    </source>
</evidence>
<keyword evidence="3" id="KW-0479">Metal-binding</keyword>
<dbReference type="EMBL" id="CAJVPS010000453">
    <property type="protein sequence ID" value="CAG8487212.1"/>
    <property type="molecule type" value="Genomic_DNA"/>
</dbReference>
<sequence>MPNLTRQSIEHFIQLQPNTPKTMTKTTTNTTASKSISPSKSPRLFRRSNNHLTRLSSSSDRSEEDDVSDPKNPVFLSYGLKYPDFSIKTHCPHCNKYVRTIVQHENGTCVYVLASGLFLTTVVLFWVPFFMDAVKDVKHSCPNCRNYLGTRHRL</sequence>
<reference evidence="9" key="1">
    <citation type="submission" date="2021-06" db="EMBL/GenBank/DDBJ databases">
        <authorList>
            <person name="Kallberg Y."/>
            <person name="Tangrot J."/>
            <person name="Rosling A."/>
        </authorList>
    </citation>
    <scope>NUCLEOTIDE SEQUENCE</scope>
    <source>
        <strain evidence="9">FL130A</strain>
    </source>
</reference>
<dbReference type="PANTHER" id="PTHR23292">
    <property type="entry name" value="LIPOPOLYSACCHARIDE-INDUCED TUMOR NECROSIS FACTOR-ALPHA FACTOR"/>
    <property type="match status" value="1"/>
</dbReference>
<keyword evidence="7" id="KW-1133">Transmembrane helix</keyword>
<gene>
    <name evidence="9" type="ORF">ALEPTO_LOCUS2794</name>
</gene>
<accession>A0A9N8WL61</accession>
<evidence type="ECO:0000256" key="7">
    <source>
        <dbReference type="SAM" id="Phobius"/>
    </source>
</evidence>
<dbReference type="GO" id="GO:0008270">
    <property type="term" value="F:zinc ion binding"/>
    <property type="evidence" value="ECO:0007669"/>
    <property type="project" value="TreeGrafter"/>
</dbReference>
<feature type="transmembrane region" description="Helical" evidence="7">
    <location>
        <begin position="110"/>
        <end position="130"/>
    </location>
</feature>
<name>A0A9N8WL61_9GLOM</name>
<feature type="domain" description="LITAF" evidence="8">
    <location>
        <begin position="70"/>
        <end position="153"/>
    </location>
</feature>
<evidence type="ECO:0000256" key="4">
    <source>
        <dbReference type="ARBA" id="ARBA00022833"/>
    </source>
</evidence>
<keyword evidence="4" id="KW-0862">Zinc</keyword>
<dbReference type="OrthoDB" id="5599753at2759"/>
<dbReference type="SMART" id="SM00714">
    <property type="entry name" value="LITAF"/>
    <property type="match status" value="1"/>
</dbReference>
<feature type="region of interest" description="Disordered" evidence="6">
    <location>
        <begin position="16"/>
        <end position="71"/>
    </location>
</feature>
<comment type="similarity">
    <text evidence="2">Belongs to the CDIP1/LITAF family.</text>
</comment>
<evidence type="ECO:0000313" key="9">
    <source>
        <dbReference type="EMBL" id="CAG8487212.1"/>
    </source>
</evidence>
<evidence type="ECO:0000256" key="6">
    <source>
        <dbReference type="SAM" id="MobiDB-lite"/>
    </source>
</evidence>
<keyword evidence="10" id="KW-1185">Reference proteome</keyword>
<dbReference type="AlphaFoldDB" id="A0A9N8WL61"/>
<dbReference type="GO" id="GO:0016020">
    <property type="term" value="C:membrane"/>
    <property type="evidence" value="ECO:0007669"/>
    <property type="project" value="UniProtKB-SubCell"/>
</dbReference>
<organism evidence="9 10">
    <name type="scientific">Ambispora leptoticha</name>
    <dbReference type="NCBI Taxonomy" id="144679"/>
    <lineage>
        <taxon>Eukaryota</taxon>
        <taxon>Fungi</taxon>
        <taxon>Fungi incertae sedis</taxon>
        <taxon>Mucoromycota</taxon>
        <taxon>Glomeromycotina</taxon>
        <taxon>Glomeromycetes</taxon>
        <taxon>Archaeosporales</taxon>
        <taxon>Ambisporaceae</taxon>
        <taxon>Ambispora</taxon>
    </lineage>
</organism>
<evidence type="ECO:0000256" key="2">
    <source>
        <dbReference type="ARBA" id="ARBA00005975"/>
    </source>
</evidence>
<comment type="caution">
    <text evidence="9">The sequence shown here is derived from an EMBL/GenBank/DDBJ whole genome shotgun (WGS) entry which is preliminary data.</text>
</comment>
<evidence type="ECO:0000256" key="5">
    <source>
        <dbReference type="ARBA" id="ARBA00023136"/>
    </source>
</evidence>